<sequence>MSPYRHNLQRNGGQTVFFVPSKRLFVWDSFRCHISESTKKQLKQANLDTAVVPGGCTKFVQAPDVCWNSPFKPRFENSTTTDDAWRKRIYVWRESSSSSNGHLLTIDR</sequence>
<dbReference type="Proteomes" id="UP000887574">
    <property type="component" value="Unplaced"/>
</dbReference>
<evidence type="ECO:0000313" key="1">
    <source>
        <dbReference type="Proteomes" id="UP000887574"/>
    </source>
</evidence>
<accession>A0A915EKE5</accession>
<evidence type="ECO:0000313" key="2">
    <source>
        <dbReference type="WBParaSite" id="jg6834"/>
    </source>
</evidence>
<protein>
    <submittedName>
        <fullName evidence="2">DDE-1 domain-containing protein</fullName>
    </submittedName>
</protein>
<dbReference type="WBParaSite" id="jg6834">
    <property type="protein sequence ID" value="jg6834"/>
    <property type="gene ID" value="jg6834"/>
</dbReference>
<organism evidence="1 2">
    <name type="scientific">Ditylenchus dipsaci</name>
    <dbReference type="NCBI Taxonomy" id="166011"/>
    <lineage>
        <taxon>Eukaryota</taxon>
        <taxon>Metazoa</taxon>
        <taxon>Ecdysozoa</taxon>
        <taxon>Nematoda</taxon>
        <taxon>Chromadorea</taxon>
        <taxon>Rhabditida</taxon>
        <taxon>Tylenchina</taxon>
        <taxon>Tylenchomorpha</taxon>
        <taxon>Sphaerularioidea</taxon>
        <taxon>Anguinidae</taxon>
        <taxon>Anguininae</taxon>
        <taxon>Ditylenchus</taxon>
    </lineage>
</organism>
<name>A0A915EKE5_9BILA</name>
<reference evidence="2" key="1">
    <citation type="submission" date="2022-11" db="UniProtKB">
        <authorList>
            <consortium name="WormBaseParasite"/>
        </authorList>
    </citation>
    <scope>IDENTIFICATION</scope>
</reference>
<dbReference type="AlphaFoldDB" id="A0A915EKE5"/>
<proteinExistence type="predicted"/>
<keyword evidence="1" id="KW-1185">Reference proteome</keyword>